<sequence length="465" mass="51815">MPTRSLSLDSQTQLVSATVPSGSQQHSLNRTAFEVDSEAVFLNRYLPQDEFGTVYIGGITTAPWTQTVLDLAKFDDTSRIALDALALTILGHAQSDPALLQESTRLYGKALSETNTLLQDPIRAQSDAVLGCCKTLALYEKLRVHTGSGVSTQGQDWHQHVEGTCKIVELRGPAKHVSHHGKTLFEDVRVTAVISAIMKRRPNFFTSREWHTIPWQASTRSLHDELCDLMIALPDLLHSQDKLSERFSDSTTNRDRFEILTEGQNLINRCIRLGESLREWEQKALLACVSGPAIPLRNLTGPPTLLEICRDHGYFFFNIVMQYWASCVILYGATWVVYRSVSVEARPDQPSSLPAWMRLRDIPEWTNPRIAASNIVSCAPHFFAPNAGYWGAQSAAFPMGAALHFYAATGGEEEVRQLKQLFKQASLGCVTSGFLRSVSNTANTHRGDPAKDDEHRQMAVSWFGR</sequence>
<protein>
    <submittedName>
        <fullName evidence="1">Uncharacterized protein</fullName>
    </submittedName>
</protein>
<evidence type="ECO:0000313" key="1">
    <source>
        <dbReference type="EMBL" id="KAK3686909.1"/>
    </source>
</evidence>
<dbReference type="Proteomes" id="UP001281147">
    <property type="component" value="Unassembled WGS sequence"/>
</dbReference>
<organism evidence="1 2">
    <name type="scientific">Vermiconidia calcicola</name>
    <dbReference type="NCBI Taxonomy" id="1690605"/>
    <lineage>
        <taxon>Eukaryota</taxon>
        <taxon>Fungi</taxon>
        <taxon>Dikarya</taxon>
        <taxon>Ascomycota</taxon>
        <taxon>Pezizomycotina</taxon>
        <taxon>Dothideomycetes</taxon>
        <taxon>Dothideomycetidae</taxon>
        <taxon>Mycosphaerellales</taxon>
        <taxon>Extremaceae</taxon>
        <taxon>Vermiconidia</taxon>
    </lineage>
</organism>
<comment type="caution">
    <text evidence="1">The sequence shown here is derived from an EMBL/GenBank/DDBJ whole genome shotgun (WGS) entry which is preliminary data.</text>
</comment>
<evidence type="ECO:0000313" key="2">
    <source>
        <dbReference type="Proteomes" id="UP001281147"/>
    </source>
</evidence>
<gene>
    <name evidence="1" type="ORF">LTR37_019351</name>
</gene>
<dbReference type="EMBL" id="JAUTXU010000296">
    <property type="protein sequence ID" value="KAK3686909.1"/>
    <property type="molecule type" value="Genomic_DNA"/>
</dbReference>
<reference evidence="1" key="1">
    <citation type="submission" date="2023-07" db="EMBL/GenBank/DDBJ databases">
        <title>Black Yeasts Isolated from many extreme environments.</title>
        <authorList>
            <person name="Coleine C."/>
            <person name="Stajich J.E."/>
            <person name="Selbmann L."/>
        </authorList>
    </citation>
    <scope>NUCLEOTIDE SEQUENCE</scope>
    <source>
        <strain evidence="1">CCFEE 5714</strain>
    </source>
</reference>
<proteinExistence type="predicted"/>
<name>A0ACC3MHF9_9PEZI</name>
<keyword evidence="2" id="KW-1185">Reference proteome</keyword>
<accession>A0ACC3MHF9</accession>